<evidence type="ECO:0000259" key="2">
    <source>
        <dbReference type="Pfam" id="PF00589"/>
    </source>
</evidence>
<organism evidence="3 4">
    <name type="scientific">Catenulispora pinistramenti</name>
    <dbReference type="NCBI Taxonomy" id="2705254"/>
    <lineage>
        <taxon>Bacteria</taxon>
        <taxon>Bacillati</taxon>
        <taxon>Actinomycetota</taxon>
        <taxon>Actinomycetes</taxon>
        <taxon>Catenulisporales</taxon>
        <taxon>Catenulisporaceae</taxon>
        <taxon>Catenulispora</taxon>
    </lineage>
</organism>
<keyword evidence="4" id="KW-1185">Reference proteome</keyword>
<feature type="domain" description="Tyr recombinase" evidence="2">
    <location>
        <begin position="60"/>
        <end position="136"/>
    </location>
</feature>
<accession>A0ABS5L0I4</accession>
<dbReference type="SUPFAM" id="SSF56349">
    <property type="entry name" value="DNA breaking-rejoining enzymes"/>
    <property type="match status" value="1"/>
</dbReference>
<gene>
    <name evidence="3" type="ORF">KGQ19_33565</name>
</gene>
<dbReference type="InterPro" id="IPR013762">
    <property type="entry name" value="Integrase-like_cat_sf"/>
</dbReference>
<evidence type="ECO:0000256" key="1">
    <source>
        <dbReference type="ARBA" id="ARBA00023172"/>
    </source>
</evidence>
<dbReference type="RefSeq" id="WP_212016785.1">
    <property type="nucleotide sequence ID" value="NZ_JAAFYZ010000156.1"/>
</dbReference>
<evidence type="ECO:0000313" key="3">
    <source>
        <dbReference type="EMBL" id="MBS2551806.1"/>
    </source>
</evidence>
<name>A0ABS5L0I4_9ACTN</name>
<evidence type="ECO:0000313" key="4">
    <source>
        <dbReference type="Proteomes" id="UP000730482"/>
    </source>
</evidence>
<dbReference type="Proteomes" id="UP000730482">
    <property type="component" value="Unassembled WGS sequence"/>
</dbReference>
<sequence length="158" mass="17553">MVFAKDEHPVGAFGADGAYEAFGDGVHPRGLRRGEQGFDDECGVRDKREERAAAGDRWLDEGWVIATEKGDAVNPRNDWAEWKDLLRETGLRDGRLPDARHTAATLLLRAGIVERTTQSLTGWGDTRIAQRYQHVTGVIQRDAASRVGTLLWGGEDWP</sequence>
<dbReference type="InterPro" id="IPR011010">
    <property type="entry name" value="DNA_brk_join_enz"/>
</dbReference>
<dbReference type="Pfam" id="PF00589">
    <property type="entry name" value="Phage_integrase"/>
    <property type="match status" value="1"/>
</dbReference>
<dbReference type="InterPro" id="IPR002104">
    <property type="entry name" value="Integrase_catalytic"/>
</dbReference>
<reference evidence="3 4" key="1">
    <citation type="submission" date="2020-02" db="EMBL/GenBank/DDBJ databases">
        <title>Acidophilic actinobacteria isolated from forest soil.</title>
        <authorList>
            <person name="Golinska P."/>
        </authorList>
    </citation>
    <scope>NUCLEOTIDE SEQUENCE [LARGE SCALE GENOMIC DNA]</scope>
    <source>
        <strain evidence="3 4">NL8</strain>
    </source>
</reference>
<proteinExistence type="predicted"/>
<comment type="caution">
    <text evidence="3">The sequence shown here is derived from an EMBL/GenBank/DDBJ whole genome shotgun (WGS) entry which is preliminary data.</text>
</comment>
<dbReference type="Gene3D" id="1.10.443.10">
    <property type="entry name" value="Intergrase catalytic core"/>
    <property type="match status" value="1"/>
</dbReference>
<dbReference type="EMBL" id="JAAFYZ010000156">
    <property type="protein sequence ID" value="MBS2551806.1"/>
    <property type="molecule type" value="Genomic_DNA"/>
</dbReference>
<protein>
    <submittedName>
        <fullName evidence="3">Tyrosine-type recombinase/integrase</fullName>
    </submittedName>
</protein>
<keyword evidence="1" id="KW-0233">DNA recombination</keyword>